<dbReference type="GO" id="GO:0015937">
    <property type="term" value="P:coenzyme A biosynthetic process"/>
    <property type="evidence" value="ECO:0007669"/>
    <property type="project" value="UniProtKB-ARBA"/>
</dbReference>
<dbReference type="HOGENOM" id="CLU_042326_2_0_1"/>
<keyword evidence="4" id="KW-1185">Reference proteome</keyword>
<evidence type="ECO:0000313" key="3">
    <source>
        <dbReference type="EMBL" id="EAR82100.2"/>
    </source>
</evidence>
<feature type="domain" description="DNA/pantothenate metabolism flavoprotein C-terminal" evidence="2">
    <location>
        <begin position="45"/>
        <end position="99"/>
    </location>
</feature>
<dbReference type="InterPro" id="IPR007085">
    <property type="entry name" value="DNA/pantothenate-metab_flavo_C"/>
</dbReference>
<dbReference type="EMBL" id="GG662559">
    <property type="protein sequence ID" value="EAR82100.2"/>
    <property type="molecule type" value="Genomic_DNA"/>
</dbReference>
<accession>Q229Y7</accession>
<proteinExistence type="inferred from homology"/>
<dbReference type="STRING" id="312017.Q229Y7"/>
<dbReference type="RefSeq" id="XP_001029763.2">
    <property type="nucleotide sequence ID" value="XM_001029763.2"/>
</dbReference>
<evidence type="ECO:0000259" key="2">
    <source>
        <dbReference type="Pfam" id="PF04127"/>
    </source>
</evidence>
<reference evidence="4" key="1">
    <citation type="journal article" date="2006" name="PLoS Biol.">
        <title>Macronuclear genome sequence of the ciliate Tetrahymena thermophila, a model eukaryote.</title>
        <authorList>
            <person name="Eisen J.A."/>
            <person name="Coyne R.S."/>
            <person name="Wu M."/>
            <person name="Wu D."/>
            <person name="Thiagarajan M."/>
            <person name="Wortman J.R."/>
            <person name="Badger J.H."/>
            <person name="Ren Q."/>
            <person name="Amedeo P."/>
            <person name="Jones K.M."/>
            <person name="Tallon L.J."/>
            <person name="Delcher A.L."/>
            <person name="Salzberg S.L."/>
            <person name="Silva J.C."/>
            <person name="Haas B.J."/>
            <person name="Majoros W.H."/>
            <person name="Farzad M."/>
            <person name="Carlton J.M."/>
            <person name="Smith R.K. Jr."/>
            <person name="Garg J."/>
            <person name="Pearlman R.E."/>
            <person name="Karrer K.M."/>
            <person name="Sun L."/>
            <person name="Manning G."/>
            <person name="Elde N.C."/>
            <person name="Turkewitz A.P."/>
            <person name="Asai D.J."/>
            <person name="Wilkes D.E."/>
            <person name="Wang Y."/>
            <person name="Cai H."/>
            <person name="Collins K."/>
            <person name="Stewart B.A."/>
            <person name="Lee S.R."/>
            <person name="Wilamowska K."/>
            <person name="Weinberg Z."/>
            <person name="Ruzzo W.L."/>
            <person name="Wloga D."/>
            <person name="Gaertig J."/>
            <person name="Frankel J."/>
            <person name="Tsao C.-C."/>
            <person name="Gorovsky M.A."/>
            <person name="Keeling P.J."/>
            <person name="Waller R.F."/>
            <person name="Patron N.J."/>
            <person name="Cherry J.M."/>
            <person name="Stover N.A."/>
            <person name="Krieger C.J."/>
            <person name="del Toro C."/>
            <person name="Ryder H.F."/>
            <person name="Williamson S.C."/>
            <person name="Barbeau R.A."/>
            <person name="Hamilton E.P."/>
            <person name="Orias E."/>
        </authorList>
    </citation>
    <scope>NUCLEOTIDE SEQUENCE [LARGE SCALE GENOMIC DNA]</scope>
    <source>
        <strain evidence="4">SB210</strain>
    </source>
</reference>
<dbReference type="PANTHER" id="PTHR12290">
    <property type="entry name" value="CORNICHON-RELATED"/>
    <property type="match status" value="1"/>
</dbReference>
<dbReference type="OrthoDB" id="70224at2759"/>
<protein>
    <submittedName>
        <fullName evidence="3">DNA/pantothenate metabolism flavoprotein</fullName>
    </submittedName>
</protein>
<organism evidence="3 4">
    <name type="scientific">Tetrahymena thermophila (strain SB210)</name>
    <dbReference type="NCBI Taxonomy" id="312017"/>
    <lineage>
        <taxon>Eukaryota</taxon>
        <taxon>Sar</taxon>
        <taxon>Alveolata</taxon>
        <taxon>Ciliophora</taxon>
        <taxon>Intramacronucleata</taxon>
        <taxon>Oligohymenophorea</taxon>
        <taxon>Hymenostomatida</taxon>
        <taxon>Tetrahymenina</taxon>
        <taxon>Tetrahymenidae</taxon>
        <taxon>Tetrahymena</taxon>
    </lineage>
</organism>
<comment type="similarity">
    <text evidence="1">Belongs to the PPC synthetase family.</text>
</comment>
<evidence type="ECO:0000256" key="1">
    <source>
        <dbReference type="ARBA" id="ARBA00005703"/>
    </source>
</evidence>
<dbReference type="GO" id="GO:0003824">
    <property type="term" value="F:catalytic activity"/>
    <property type="evidence" value="ECO:0007669"/>
    <property type="project" value="UniProtKB-ARBA"/>
</dbReference>
<feature type="domain" description="DNA/pantothenate metabolism flavoprotein C-terminal" evidence="2">
    <location>
        <begin position="162"/>
        <end position="254"/>
    </location>
</feature>
<dbReference type="InterPro" id="IPR035929">
    <property type="entry name" value="CoaB-like_sf"/>
</dbReference>
<dbReference type="InParanoid" id="Q229Y7"/>
<dbReference type="Pfam" id="PF04127">
    <property type="entry name" value="DFP"/>
    <property type="match status" value="2"/>
</dbReference>
<sequence>MCDIFSISDFQKNELDENQRKEAEFIRQQVENQILEWQKLDINTKIVCITSGGTSVPLEKNTVRSIENFSTGQRGAISAEEFLKRGYKVIFLNRKKSLQPFCWKYQVEKIFDQGFDLCQQDVQLYQNYKSSILKISFEKVQDYLSLVLVISECIGKNPYSKNMAIYLAAAVSDFYIPIDKMVSHKIQSTDNEQGLVVKLDNVPKCLKKIKELANEAKVISFKLETDNTILKDKVLSSFKKYGVDIIIGNLLSNTRFEVYLYQKISETNNIDKDILCEHIKQEKDSDQLIESKLIESLVKRLEAY</sequence>
<dbReference type="FunCoup" id="Q229Y7">
    <property type="interactions" value="112"/>
</dbReference>
<evidence type="ECO:0000313" key="4">
    <source>
        <dbReference type="Proteomes" id="UP000009168"/>
    </source>
</evidence>
<dbReference type="Proteomes" id="UP000009168">
    <property type="component" value="Unassembled WGS sequence"/>
</dbReference>
<name>Q229Y7_TETTS</name>
<gene>
    <name evidence="3" type="ORF">TTHERM_01309090</name>
</gene>
<dbReference type="GeneID" id="7834781"/>
<dbReference type="KEGG" id="tet:TTHERM_01309090"/>
<dbReference type="eggNOG" id="KOG2728">
    <property type="taxonomic scope" value="Eukaryota"/>
</dbReference>
<dbReference type="SUPFAM" id="SSF102645">
    <property type="entry name" value="CoaB-like"/>
    <property type="match status" value="1"/>
</dbReference>
<dbReference type="Gene3D" id="3.40.50.10300">
    <property type="entry name" value="CoaB-like"/>
    <property type="match status" value="1"/>
</dbReference>
<dbReference type="AlphaFoldDB" id="Q229Y7"/>